<dbReference type="CDD" id="cd00161">
    <property type="entry name" value="beta-trefoil_Ricin-like"/>
    <property type="match status" value="1"/>
</dbReference>
<dbReference type="SUPFAM" id="SSF50370">
    <property type="entry name" value="Ricin B-like lectins"/>
    <property type="match status" value="1"/>
</dbReference>
<proteinExistence type="predicted"/>
<accession>A0ABN6C9C6</accession>
<keyword evidence="1" id="KW-0732">Signal</keyword>
<protein>
    <recommendedName>
        <fullName evidence="2">Ricin B lectin domain-containing protein</fullName>
    </recommendedName>
</protein>
<feature type="domain" description="Ricin B lectin" evidence="2">
    <location>
        <begin position="47"/>
        <end position="148"/>
    </location>
</feature>
<gene>
    <name evidence="3" type="ORF">Aiant_19550</name>
</gene>
<keyword evidence="4" id="KW-1185">Reference proteome</keyword>
<name>A0ABN6C9C6_9ACTN</name>
<dbReference type="Proteomes" id="UP000676967">
    <property type="component" value="Chromosome"/>
</dbReference>
<feature type="signal peptide" evidence="1">
    <location>
        <begin position="1"/>
        <end position="28"/>
    </location>
</feature>
<reference evidence="3 4" key="1">
    <citation type="submission" date="2020-08" db="EMBL/GenBank/DDBJ databases">
        <title>Whole genome shotgun sequence of Actinoplanes ianthinogenes NBRC 13996.</title>
        <authorList>
            <person name="Komaki H."/>
            <person name="Tamura T."/>
        </authorList>
    </citation>
    <scope>NUCLEOTIDE SEQUENCE [LARGE SCALE GENOMIC DNA]</scope>
    <source>
        <strain evidence="3 4">NBRC 13996</strain>
    </source>
</reference>
<feature type="chain" id="PRO_5047238398" description="Ricin B lectin domain-containing protein" evidence="1">
    <location>
        <begin position="29"/>
        <end position="152"/>
    </location>
</feature>
<dbReference type="EMBL" id="AP023356">
    <property type="protein sequence ID" value="BCJ41298.1"/>
    <property type="molecule type" value="Genomic_DNA"/>
</dbReference>
<dbReference type="InterPro" id="IPR035992">
    <property type="entry name" value="Ricin_B-like_lectins"/>
</dbReference>
<sequence>MRREFLECLLMRRVARVIATLTAGFAAAAPLPAPPPLHQGWIVTKADHTRCLTGGAIGSILRVLPCSNETPGQNWFQASTGKFYNGENCIRAEGAVVRVAACDGTDPAQEWWFVDVIRSGRYGPCLTEENSSGTVRLRDCTWRRNQKWRSTS</sequence>
<dbReference type="Pfam" id="PF00652">
    <property type="entry name" value="Ricin_B_lectin"/>
    <property type="match status" value="1"/>
</dbReference>
<evidence type="ECO:0000313" key="3">
    <source>
        <dbReference type="EMBL" id="BCJ41298.1"/>
    </source>
</evidence>
<dbReference type="InterPro" id="IPR000772">
    <property type="entry name" value="Ricin_B_lectin"/>
</dbReference>
<evidence type="ECO:0000313" key="4">
    <source>
        <dbReference type="Proteomes" id="UP000676967"/>
    </source>
</evidence>
<organism evidence="3 4">
    <name type="scientific">Actinoplanes ianthinogenes</name>
    <dbReference type="NCBI Taxonomy" id="122358"/>
    <lineage>
        <taxon>Bacteria</taxon>
        <taxon>Bacillati</taxon>
        <taxon>Actinomycetota</taxon>
        <taxon>Actinomycetes</taxon>
        <taxon>Micromonosporales</taxon>
        <taxon>Micromonosporaceae</taxon>
        <taxon>Actinoplanes</taxon>
    </lineage>
</organism>
<dbReference type="Gene3D" id="2.80.10.50">
    <property type="match status" value="1"/>
</dbReference>
<dbReference type="PROSITE" id="PS50231">
    <property type="entry name" value="RICIN_B_LECTIN"/>
    <property type="match status" value="1"/>
</dbReference>
<evidence type="ECO:0000256" key="1">
    <source>
        <dbReference type="SAM" id="SignalP"/>
    </source>
</evidence>
<evidence type="ECO:0000259" key="2">
    <source>
        <dbReference type="Pfam" id="PF00652"/>
    </source>
</evidence>